<accession>A0ABQ9G1Q6</accession>
<dbReference type="EMBL" id="JARBHB010000016">
    <property type="protein sequence ID" value="KAJ8866405.1"/>
    <property type="molecule type" value="Genomic_DNA"/>
</dbReference>
<organism evidence="2 3">
    <name type="scientific">Dryococelus australis</name>
    <dbReference type="NCBI Taxonomy" id="614101"/>
    <lineage>
        <taxon>Eukaryota</taxon>
        <taxon>Metazoa</taxon>
        <taxon>Ecdysozoa</taxon>
        <taxon>Arthropoda</taxon>
        <taxon>Hexapoda</taxon>
        <taxon>Insecta</taxon>
        <taxon>Pterygota</taxon>
        <taxon>Neoptera</taxon>
        <taxon>Polyneoptera</taxon>
        <taxon>Phasmatodea</taxon>
        <taxon>Verophasmatodea</taxon>
        <taxon>Anareolatae</taxon>
        <taxon>Phasmatidae</taxon>
        <taxon>Eurycanthinae</taxon>
        <taxon>Dryococelus</taxon>
    </lineage>
</organism>
<dbReference type="Proteomes" id="UP001159363">
    <property type="component" value="Chromosome 15"/>
</dbReference>
<evidence type="ECO:0000256" key="1">
    <source>
        <dbReference type="SAM" id="SignalP"/>
    </source>
</evidence>
<keyword evidence="3" id="KW-1185">Reference proteome</keyword>
<name>A0ABQ9G1Q6_9NEOP</name>
<feature type="chain" id="PRO_5046419259" evidence="1">
    <location>
        <begin position="27"/>
        <end position="518"/>
    </location>
</feature>
<feature type="signal peptide" evidence="1">
    <location>
        <begin position="1"/>
        <end position="26"/>
    </location>
</feature>
<evidence type="ECO:0000313" key="2">
    <source>
        <dbReference type="EMBL" id="KAJ8866405.1"/>
    </source>
</evidence>
<protein>
    <submittedName>
        <fullName evidence="2">Uncharacterized protein</fullName>
    </submittedName>
</protein>
<gene>
    <name evidence="2" type="ORF">PR048_032248</name>
</gene>
<comment type="caution">
    <text evidence="2">The sequence shown here is derived from an EMBL/GenBank/DDBJ whole genome shotgun (WGS) entry which is preliminary data.</text>
</comment>
<reference evidence="2 3" key="1">
    <citation type="submission" date="2023-02" db="EMBL/GenBank/DDBJ databases">
        <title>LHISI_Scaffold_Assembly.</title>
        <authorList>
            <person name="Stuart O.P."/>
            <person name="Cleave R."/>
            <person name="Magrath M.J.L."/>
            <person name="Mikheyev A.S."/>
        </authorList>
    </citation>
    <scope>NUCLEOTIDE SEQUENCE [LARGE SCALE GENOMIC DNA]</scope>
    <source>
        <strain evidence="2">Daus_M_001</strain>
        <tissue evidence="2">Leg muscle</tissue>
    </source>
</reference>
<sequence length="518" mass="57813">MMSVAPSHSFVCVFFPPLLFFGAARGAAWNNARCATDSAEEGERQSTCRSRRAVDRSFLCDQRGVDRPPAARRHSSCGYTSPALNLSAPPLFQCGYMLAALNLTLPHHLCFHTFPLLPRSHTPPVLNYPFRTLQKDVSWLVYSPPTKVNRVRFQAPDFRHVGIVPDDAAGQQVFSVISRFLHPCIPALHPKSLTTISAYTLQKAKPKYSNRIRLERASRKQSSDTHKTPYDRLKRYRERFRERQRRRIHAKQTVVSPTQPHSIVFRLIALIAWLELILQERLFKTSPLARLVFPRINWGRGSTVVRLLTSHPGKPGSIPGGIAPGTSHAGITPDDATGRWVFSGISRFLPFLRSGAAPYSPRFSPSSALKTSMFRAAQISPHYSWDQLCLSLVVCFILLVEEQFIFLRSRTILSAGLACCEMNPRHFRPYSLWGSSGLVVRLLAPHLSEPGSIPGGVAPGFSHCPDDAAGRRFFFSGISRFPPAFHSGATPCSPRFTLIGSQDLAVESRPNLFTHSIH</sequence>
<evidence type="ECO:0000313" key="3">
    <source>
        <dbReference type="Proteomes" id="UP001159363"/>
    </source>
</evidence>
<proteinExistence type="predicted"/>
<keyword evidence="1" id="KW-0732">Signal</keyword>